<comment type="similarity">
    <text evidence="1">Belongs to the PrpD family.</text>
</comment>
<dbReference type="GO" id="GO:0016829">
    <property type="term" value="F:lyase activity"/>
    <property type="evidence" value="ECO:0007669"/>
    <property type="project" value="InterPro"/>
</dbReference>
<feature type="domain" description="MmgE/PrpD N-terminal" evidence="3">
    <location>
        <begin position="24"/>
        <end position="267"/>
    </location>
</feature>
<dbReference type="Pfam" id="PF03972">
    <property type="entry name" value="MmgE_PrpD_N"/>
    <property type="match status" value="1"/>
</dbReference>
<evidence type="ECO:0000256" key="1">
    <source>
        <dbReference type="ARBA" id="ARBA00006174"/>
    </source>
</evidence>
<feature type="domain" description="MmgE/PrpD C-terminal" evidence="4">
    <location>
        <begin position="290"/>
        <end position="454"/>
    </location>
</feature>
<dbReference type="Gene3D" id="1.10.4100.10">
    <property type="entry name" value="2-methylcitrate dehydratase PrpD"/>
    <property type="match status" value="1"/>
</dbReference>
<dbReference type="AlphaFoldDB" id="A0A423JN18"/>
<evidence type="ECO:0000313" key="5">
    <source>
        <dbReference type="EMBL" id="RON39074.1"/>
    </source>
</evidence>
<dbReference type="InterPro" id="IPR042188">
    <property type="entry name" value="MmgE/PrpD_sf_2"/>
</dbReference>
<proteinExistence type="inferred from homology"/>
<dbReference type="EMBL" id="MOBO01000011">
    <property type="protein sequence ID" value="RON39074.1"/>
    <property type="molecule type" value="Genomic_DNA"/>
</dbReference>
<reference evidence="5 6" key="1">
    <citation type="submission" date="2016-10" db="EMBL/GenBank/DDBJ databases">
        <title>Comparative genome analysis of multiple Pseudomonas spp. focuses on biocontrol and plant growth promoting traits.</title>
        <authorList>
            <person name="Tao X.-Y."/>
            <person name="Taylor C.G."/>
        </authorList>
    </citation>
    <scope>NUCLEOTIDE SEQUENCE [LARGE SCALE GENOMIC DNA]</scope>
    <source>
        <strain evidence="5 6">38D4</strain>
    </source>
</reference>
<evidence type="ECO:0008006" key="7">
    <source>
        <dbReference type="Google" id="ProtNLM"/>
    </source>
</evidence>
<dbReference type="InterPro" id="IPR045337">
    <property type="entry name" value="MmgE_PrpD_C"/>
</dbReference>
<evidence type="ECO:0000313" key="6">
    <source>
        <dbReference type="Proteomes" id="UP000286351"/>
    </source>
</evidence>
<evidence type="ECO:0000259" key="4">
    <source>
        <dbReference type="Pfam" id="PF19305"/>
    </source>
</evidence>
<comment type="caution">
    <text evidence="5">The sequence shown here is derived from an EMBL/GenBank/DDBJ whole genome shotgun (WGS) entry which is preliminary data.</text>
</comment>
<protein>
    <recommendedName>
        <fullName evidence="7">MmgE/PrpD family protein</fullName>
    </recommendedName>
</protein>
<dbReference type="InterPro" id="IPR045336">
    <property type="entry name" value="MmgE_PrpD_N"/>
</dbReference>
<dbReference type="InterPro" id="IPR036148">
    <property type="entry name" value="MmgE/PrpD_sf"/>
</dbReference>
<dbReference type="Pfam" id="PF19305">
    <property type="entry name" value="MmgE_PrpD_C"/>
    <property type="match status" value="1"/>
</dbReference>
<organism evidence="5 6">
    <name type="scientific">Pseudomonas brassicacearum</name>
    <dbReference type="NCBI Taxonomy" id="930166"/>
    <lineage>
        <taxon>Bacteria</taxon>
        <taxon>Pseudomonadati</taxon>
        <taxon>Pseudomonadota</taxon>
        <taxon>Gammaproteobacteria</taxon>
        <taxon>Pseudomonadales</taxon>
        <taxon>Pseudomonadaceae</taxon>
        <taxon>Pseudomonas</taxon>
    </lineage>
</organism>
<dbReference type="SUPFAM" id="SSF103378">
    <property type="entry name" value="2-methylcitrate dehydratase PrpD"/>
    <property type="match status" value="1"/>
</dbReference>
<dbReference type="Gene3D" id="3.30.1330.120">
    <property type="entry name" value="2-methylcitrate dehydratase PrpD"/>
    <property type="match status" value="1"/>
</dbReference>
<evidence type="ECO:0000259" key="3">
    <source>
        <dbReference type="Pfam" id="PF03972"/>
    </source>
</evidence>
<feature type="region of interest" description="Disordered" evidence="2">
    <location>
        <begin position="1"/>
        <end position="22"/>
    </location>
</feature>
<evidence type="ECO:0000256" key="2">
    <source>
        <dbReference type="SAM" id="MobiDB-lite"/>
    </source>
</evidence>
<dbReference type="PANTHER" id="PTHR16943">
    <property type="entry name" value="2-METHYLCITRATE DEHYDRATASE-RELATED"/>
    <property type="match status" value="1"/>
</dbReference>
<dbReference type="Proteomes" id="UP000286351">
    <property type="component" value="Unassembled WGS sequence"/>
</dbReference>
<name>A0A423JN18_9PSED</name>
<dbReference type="InterPro" id="IPR005656">
    <property type="entry name" value="MmgE_PrpD"/>
</dbReference>
<sequence>MADKKSPQPSPTTQATDPKGPTGALATWVAETSLDSIPIDVQERAKYLLLDGFGCMLVGSHLDWSTLGVQAITDFDTAGEAMIVGWGGKKTSAYSAAMLNSSFVQGFELDDYYPAAPLHSNAILLPAMLPVLQKHPEMTGRQFLLALILGYETGTRIGLALHGTEMLTRGWHSGVVFGCAASAVSAGKLMGLSAAAFEDAIGIASTQACGLMSAQFESMIKRMQHGFAARNGLYGAVLAQRGYVGIKRVLEREYGGFLPVFGEGHKPDASQVTTGLGSRWITTEIAIKPYAAMAALHAGIDAALALRTKKQIKPEEVKSILIEVGSAAFAHGGFPIRKPVEPITAQMSLRYSVAVALLDGAVLIKQFAHARIGAGDVWDLVGKTDVKKNDSYDQKPHTPYTTHLTITFNDDSQEEQMVETPTGGEGHPLSNEAIAAKFNTLTEGIAAKDRMDKLQSFLLNIDKQEKAIDLFDLLEAEVSNALA</sequence>
<accession>A0A423JN18</accession>
<dbReference type="RefSeq" id="WP_123366053.1">
    <property type="nucleotide sequence ID" value="NZ_MOBO01000011.1"/>
</dbReference>
<gene>
    <name evidence="5" type="ORF">BK664_12815</name>
</gene>
<dbReference type="InterPro" id="IPR042183">
    <property type="entry name" value="MmgE/PrpD_sf_1"/>
</dbReference>
<dbReference type="PANTHER" id="PTHR16943:SF8">
    <property type="entry name" value="2-METHYLCITRATE DEHYDRATASE"/>
    <property type="match status" value="1"/>
</dbReference>